<organism evidence="16 17">
    <name type="scientific">Novosphingobium capsulatum</name>
    <dbReference type="NCBI Taxonomy" id="13688"/>
    <lineage>
        <taxon>Bacteria</taxon>
        <taxon>Pseudomonadati</taxon>
        <taxon>Pseudomonadota</taxon>
        <taxon>Alphaproteobacteria</taxon>
        <taxon>Sphingomonadales</taxon>
        <taxon>Sphingomonadaceae</taxon>
        <taxon>Novosphingobium</taxon>
    </lineage>
</organism>
<evidence type="ECO:0000256" key="7">
    <source>
        <dbReference type="ARBA" id="ARBA00023065"/>
    </source>
</evidence>
<keyword evidence="17" id="KW-1185">Reference proteome</keyword>
<comment type="caution">
    <text evidence="16">The sequence shown here is derived from an EMBL/GenBank/DDBJ whole genome shotgun (WGS) entry which is preliminary data.</text>
</comment>
<evidence type="ECO:0000256" key="5">
    <source>
        <dbReference type="ARBA" id="ARBA00022692"/>
    </source>
</evidence>
<evidence type="ECO:0000256" key="1">
    <source>
        <dbReference type="ARBA" id="ARBA00004571"/>
    </source>
</evidence>
<comment type="subcellular location">
    <subcellularLocation>
        <location evidence="1 11">Cell outer membrane</location>
        <topology evidence="1 11">Multi-pass membrane protein</topology>
    </subcellularLocation>
</comment>
<comment type="similarity">
    <text evidence="11 12">Belongs to the TonB-dependent receptor family.</text>
</comment>
<evidence type="ECO:0000256" key="2">
    <source>
        <dbReference type="ARBA" id="ARBA00022448"/>
    </source>
</evidence>
<gene>
    <name evidence="16" type="ORF">J2792_004141</name>
</gene>
<keyword evidence="5 11" id="KW-0812">Transmembrane</keyword>
<keyword evidence="8 12" id="KW-0798">TonB box</keyword>
<evidence type="ECO:0000256" key="8">
    <source>
        <dbReference type="ARBA" id="ARBA00023077"/>
    </source>
</evidence>
<proteinExistence type="inferred from homology"/>
<evidence type="ECO:0000259" key="14">
    <source>
        <dbReference type="Pfam" id="PF00593"/>
    </source>
</evidence>
<dbReference type="EMBL" id="JAVDRD010000017">
    <property type="protein sequence ID" value="MDR6513248.1"/>
    <property type="molecule type" value="Genomic_DNA"/>
</dbReference>
<name>A0ABU1MSD0_9SPHN</name>
<evidence type="ECO:0000256" key="4">
    <source>
        <dbReference type="ARBA" id="ARBA00022496"/>
    </source>
</evidence>
<evidence type="ECO:0000256" key="13">
    <source>
        <dbReference type="SAM" id="SignalP"/>
    </source>
</evidence>
<dbReference type="InterPro" id="IPR000531">
    <property type="entry name" value="Beta-barrel_TonB"/>
</dbReference>
<keyword evidence="4" id="KW-0410">Iron transport</keyword>
<dbReference type="Pfam" id="PF00593">
    <property type="entry name" value="TonB_dep_Rec_b-barrel"/>
    <property type="match status" value="1"/>
</dbReference>
<evidence type="ECO:0000313" key="16">
    <source>
        <dbReference type="EMBL" id="MDR6513248.1"/>
    </source>
</evidence>
<feature type="signal peptide" evidence="13">
    <location>
        <begin position="1"/>
        <end position="20"/>
    </location>
</feature>
<keyword evidence="3 11" id="KW-1134">Transmembrane beta strand</keyword>
<dbReference type="PANTHER" id="PTHR32552:SF81">
    <property type="entry name" value="TONB-DEPENDENT OUTER MEMBRANE RECEPTOR"/>
    <property type="match status" value="1"/>
</dbReference>
<evidence type="ECO:0000259" key="15">
    <source>
        <dbReference type="Pfam" id="PF07715"/>
    </source>
</evidence>
<dbReference type="InterPro" id="IPR012910">
    <property type="entry name" value="Plug_dom"/>
</dbReference>
<keyword evidence="7" id="KW-0406">Ion transport</keyword>
<keyword evidence="9 11" id="KW-0472">Membrane</keyword>
<evidence type="ECO:0000256" key="3">
    <source>
        <dbReference type="ARBA" id="ARBA00022452"/>
    </source>
</evidence>
<evidence type="ECO:0000256" key="6">
    <source>
        <dbReference type="ARBA" id="ARBA00023004"/>
    </source>
</evidence>
<dbReference type="InterPro" id="IPR036942">
    <property type="entry name" value="Beta-barrel_TonB_sf"/>
</dbReference>
<sequence length="826" mass="88441">MRTLLLATSALAIVATPAFAAETPAQDQPAAATTTATAAAPADNGGIGEIIVTAQRREESLQKAGLAIDAVTGNDLAQRGITSSADITKAVPSLSIPQPGGNIASIFIRGVGNITTSSYNDPAVTPSYDGVVLGRGGGVFGAAFYDLQRVEVLKGPQGILYGRNATGGAVNIIPAHPEIGRNSMGFNISAGNYNAVDADAHVNLATSAISALRVSGAYSTHDGYNRDGTDDAKRGSLRAQFLVEPSSDLSVRIGADYTHLGGRGAGGSYIGGYIPGPTGYSFFPANLDSSEGFNTPAANAFRAQNIGAPAFGFLSAMNQDQRQDSTYWGVNAEINWKTGIGKLTVIPAYRESSDNSFFYGPAFNVAHTVEKVKQTSLEARLSGKTGMLDYVLGAYYFNEKIKANDEYNQEFVLPMVDYRHKTDSYAAFGQLTAHVSDRFRLIGGARYTHDKKSIDGLINNFITFCGGPPPALITPPASFGAGCATPGNMPYYPNFLNTGDTINWLKSNGWIAGNSTNQPGYQVFPLVNGVGAILKTYNPVVDSRTYSRVTWKASAEFDVTPTSLLYATAESGYRAGGLQMTESKTSYLPEFITAYTIGSKNRFFDNHVQLNLEGFLWKYRDQQITYFTVDTSGTLISSNENAGRSTIKGFDADLVVKPTRGTTLSAKVQYLDTKYNDLHLYTASPRDNIGCPFTYTGAVAGGAPVKDFNCSGNPLLFSPKWTVNLGAEQVVPLNADVELVANVNTAWRDSQWGAFEYLDFERIPAYWTTDASLTVRAANGSLALTGFVRNIENKRRDLAPQASPLGMAVGHFSAPRTWGLRLSGNF</sequence>
<dbReference type="Gene3D" id="2.40.170.20">
    <property type="entry name" value="TonB-dependent receptor, beta-barrel domain"/>
    <property type="match status" value="2"/>
</dbReference>
<feature type="domain" description="TonB-dependent receptor-like beta-barrel" evidence="14">
    <location>
        <begin position="295"/>
        <end position="791"/>
    </location>
</feature>
<dbReference type="Pfam" id="PF07715">
    <property type="entry name" value="Plug"/>
    <property type="match status" value="1"/>
</dbReference>
<protein>
    <submittedName>
        <fullName evidence="16">Iron complex outermembrane receptor protein</fullName>
    </submittedName>
</protein>
<accession>A0ABU1MSD0</accession>
<feature type="domain" description="TonB-dependent receptor plug" evidence="15">
    <location>
        <begin position="62"/>
        <end position="169"/>
    </location>
</feature>
<evidence type="ECO:0000256" key="10">
    <source>
        <dbReference type="ARBA" id="ARBA00023237"/>
    </source>
</evidence>
<evidence type="ECO:0000313" key="17">
    <source>
        <dbReference type="Proteomes" id="UP001184150"/>
    </source>
</evidence>
<evidence type="ECO:0000256" key="9">
    <source>
        <dbReference type="ARBA" id="ARBA00023136"/>
    </source>
</evidence>
<dbReference type="SUPFAM" id="SSF56935">
    <property type="entry name" value="Porins"/>
    <property type="match status" value="1"/>
</dbReference>
<keyword evidence="6" id="KW-0408">Iron</keyword>
<dbReference type="PROSITE" id="PS52016">
    <property type="entry name" value="TONB_DEPENDENT_REC_3"/>
    <property type="match status" value="1"/>
</dbReference>
<dbReference type="PANTHER" id="PTHR32552">
    <property type="entry name" value="FERRICHROME IRON RECEPTOR-RELATED"/>
    <property type="match status" value="1"/>
</dbReference>
<dbReference type="RefSeq" id="WP_309806548.1">
    <property type="nucleotide sequence ID" value="NZ_JAVDRD010000017.1"/>
</dbReference>
<keyword evidence="10 11" id="KW-0998">Cell outer membrane</keyword>
<keyword evidence="16" id="KW-0675">Receptor</keyword>
<evidence type="ECO:0000256" key="11">
    <source>
        <dbReference type="PROSITE-ProRule" id="PRU01360"/>
    </source>
</evidence>
<keyword evidence="13" id="KW-0732">Signal</keyword>
<dbReference type="Proteomes" id="UP001184150">
    <property type="component" value="Unassembled WGS sequence"/>
</dbReference>
<reference evidence="16 17" key="1">
    <citation type="submission" date="2023-07" db="EMBL/GenBank/DDBJ databases">
        <title>Sorghum-associated microbial communities from plants grown in Nebraska, USA.</title>
        <authorList>
            <person name="Schachtman D."/>
        </authorList>
    </citation>
    <scope>NUCLEOTIDE SEQUENCE [LARGE SCALE GENOMIC DNA]</scope>
    <source>
        <strain evidence="16 17">DS1027</strain>
    </source>
</reference>
<dbReference type="InterPro" id="IPR039426">
    <property type="entry name" value="TonB-dep_rcpt-like"/>
</dbReference>
<feature type="chain" id="PRO_5045174188" evidence="13">
    <location>
        <begin position="21"/>
        <end position="826"/>
    </location>
</feature>
<evidence type="ECO:0000256" key="12">
    <source>
        <dbReference type="RuleBase" id="RU003357"/>
    </source>
</evidence>
<keyword evidence="2 11" id="KW-0813">Transport</keyword>